<dbReference type="AlphaFoldDB" id="A0A1S7U7J1"/>
<protein>
    <submittedName>
        <fullName evidence="1">Uncharacterized protein</fullName>
    </submittedName>
</protein>
<organism evidence="1 2">
    <name type="scientific">Agrobacterium deltaense NCPPB 1641</name>
    <dbReference type="NCBI Taxonomy" id="1183425"/>
    <lineage>
        <taxon>Bacteria</taxon>
        <taxon>Pseudomonadati</taxon>
        <taxon>Pseudomonadota</taxon>
        <taxon>Alphaproteobacteria</taxon>
        <taxon>Hyphomicrobiales</taxon>
        <taxon>Rhizobiaceae</taxon>
        <taxon>Rhizobium/Agrobacterium group</taxon>
        <taxon>Agrobacterium</taxon>
    </lineage>
</organism>
<reference evidence="1" key="1">
    <citation type="submission" date="2016-01" db="EMBL/GenBank/DDBJ databases">
        <authorList>
            <person name="Regsiter A."/>
            <person name="william w."/>
        </authorList>
    </citation>
    <scope>NUCLEOTIDE SEQUENCE</scope>
    <source>
        <strain evidence="1">NCPPB 1641</strain>
    </source>
</reference>
<dbReference type="Proteomes" id="UP000192140">
    <property type="component" value="Unassembled WGS sequence"/>
</dbReference>
<evidence type="ECO:0000313" key="1">
    <source>
        <dbReference type="EMBL" id="CVI62884.1"/>
    </source>
</evidence>
<accession>A0A1S7U7J1</accession>
<proteinExistence type="predicted"/>
<gene>
    <name evidence="1" type="ORF">AGR7A_pAt20006</name>
</gene>
<sequence>MRPVGGRPVGAARGGGDSIFAEVHARQQAILKCRSKVYIGRFLDYSDRVKFAAPKAFVAKFQIKSIHVFIFSIS</sequence>
<dbReference type="EMBL" id="FCNP01000049">
    <property type="protein sequence ID" value="CVI62884.1"/>
    <property type="molecule type" value="Genomic_DNA"/>
</dbReference>
<name>A0A1S7U7J1_9HYPH</name>
<keyword evidence="2" id="KW-1185">Reference proteome</keyword>
<evidence type="ECO:0000313" key="2">
    <source>
        <dbReference type="Proteomes" id="UP000192140"/>
    </source>
</evidence>
<comment type="caution">
    <text evidence="1">The sequence shown here is derived from an EMBL/GenBank/DDBJ whole genome shotgun (WGS) entry which is preliminary data.</text>
</comment>